<feature type="domain" description="Rhodopsin" evidence="3">
    <location>
        <begin position="45"/>
        <end position="278"/>
    </location>
</feature>
<keyword evidence="2" id="KW-0472">Membrane</keyword>
<organism evidence="4 5">
    <name type="scientific">Penicillium camemberti (strain FM 013)</name>
    <dbReference type="NCBI Taxonomy" id="1429867"/>
    <lineage>
        <taxon>Eukaryota</taxon>
        <taxon>Fungi</taxon>
        <taxon>Dikarya</taxon>
        <taxon>Ascomycota</taxon>
        <taxon>Pezizomycotina</taxon>
        <taxon>Eurotiomycetes</taxon>
        <taxon>Eurotiomycetidae</taxon>
        <taxon>Eurotiales</taxon>
        <taxon>Aspergillaceae</taxon>
        <taxon>Penicillium</taxon>
    </lineage>
</organism>
<protein>
    <submittedName>
        <fullName evidence="4">Str. FM013</fullName>
    </submittedName>
</protein>
<dbReference type="EMBL" id="HG793136">
    <property type="protein sequence ID" value="CRL19259.1"/>
    <property type="molecule type" value="Genomic_DNA"/>
</dbReference>
<evidence type="ECO:0000259" key="3">
    <source>
        <dbReference type="Pfam" id="PF20684"/>
    </source>
</evidence>
<dbReference type="PANTHER" id="PTHR38794">
    <property type="entry name" value="INTEGRAL MEMBRANE PROTEIN"/>
    <property type="match status" value="1"/>
</dbReference>
<dbReference type="Proteomes" id="UP000053732">
    <property type="component" value="Unassembled WGS sequence"/>
</dbReference>
<feature type="transmembrane region" description="Helical" evidence="2">
    <location>
        <begin position="139"/>
        <end position="160"/>
    </location>
</feature>
<feature type="transmembrane region" description="Helical" evidence="2">
    <location>
        <begin position="61"/>
        <end position="79"/>
    </location>
</feature>
<proteinExistence type="predicted"/>
<dbReference type="STRING" id="1429867.A0A0G4NZ24"/>
<accession>A0A0G4NZ24</accession>
<dbReference type="Pfam" id="PF20684">
    <property type="entry name" value="Fung_rhodopsin"/>
    <property type="match status" value="1"/>
</dbReference>
<dbReference type="PANTHER" id="PTHR38794:SF1">
    <property type="entry name" value="INTEGRAL MEMBRANE PROTEIN"/>
    <property type="match status" value="1"/>
</dbReference>
<evidence type="ECO:0000256" key="1">
    <source>
        <dbReference type="SAM" id="MobiDB-lite"/>
    </source>
</evidence>
<evidence type="ECO:0000256" key="2">
    <source>
        <dbReference type="SAM" id="Phobius"/>
    </source>
</evidence>
<feature type="transmembrane region" description="Helical" evidence="2">
    <location>
        <begin position="28"/>
        <end position="49"/>
    </location>
</feature>
<keyword evidence="2" id="KW-1133">Transmembrane helix</keyword>
<feature type="transmembrane region" description="Helical" evidence="2">
    <location>
        <begin position="180"/>
        <end position="203"/>
    </location>
</feature>
<name>A0A0G4NZ24_PENC3</name>
<evidence type="ECO:0000313" key="4">
    <source>
        <dbReference type="EMBL" id="CRL19259.1"/>
    </source>
</evidence>
<keyword evidence="2" id="KW-0812">Transmembrane</keyword>
<feature type="region of interest" description="Disordered" evidence="1">
    <location>
        <begin position="376"/>
        <end position="397"/>
    </location>
</feature>
<dbReference type="AlphaFoldDB" id="A0A0G4NZ24"/>
<gene>
    <name evidence="4" type="ORF">PCAMFM013_S003g000050</name>
</gene>
<feature type="transmembrane region" description="Helical" evidence="2">
    <location>
        <begin position="215"/>
        <end position="236"/>
    </location>
</feature>
<evidence type="ECO:0000313" key="5">
    <source>
        <dbReference type="Proteomes" id="UP000053732"/>
    </source>
</evidence>
<keyword evidence="5" id="KW-1185">Reference proteome</keyword>
<sequence length="397" mass="44383">MMNIASYFQTRTIDRREDSSTFDHRDEVAIAALYLLVMMIMAVLIRLAFRFFMLRSLQRDDGIISLALVFGIAQSGVIFQGTKYGMGKRQSALSTQQVIDVEKTLYASDLLYVLALSLTKISVLEFLNKLCVNKSHKTVCFWTSIVVLVWTFPVFFTLAFKCGAPRPWEMDNGKCIDTFRFWAAISSVDIVTEIIICLLPIYIIKPVQVSFGKKVPVVVAFAYRLTVIIATIMRLVFMRNAPNSTDMTQSAFETRITTQCVLCVTLITACIPCLKPFLDAFDSGMLGVGLRKRTGGSRSDSYNNSYALTSMSRGAREATTRFLYLEDEAKGLGTSAAAFAFTSPVKPQQLQEISPSMGIQRTDQWSVRCEYVDTKPRSLGEGLEESETSGSRVEHSL</sequence>
<dbReference type="InterPro" id="IPR049326">
    <property type="entry name" value="Rhodopsin_dom_fungi"/>
</dbReference>
<reference evidence="4 5" key="1">
    <citation type="journal article" date="2014" name="Nat. Commun.">
        <title>Multiple recent horizontal transfers of a large genomic region in cheese making fungi.</title>
        <authorList>
            <person name="Cheeseman K."/>
            <person name="Ropars J."/>
            <person name="Renault P."/>
            <person name="Dupont J."/>
            <person name="Gouzy J."/>
            <person name="Branca A."/>
            <person name="Abraham A.L."/>
            <person name="Ceppi M."/>
            <person name="Conseiller E."/>
            <person name="Debuchy R."/>
            <person name="Malagnac F."/>
            <person name="Goarin A."/>
            <person name="Silar P."/>
            <person name="Lacoste S."/>
            <person name="Sallet E."/>
            <person name="Bensimon A."/>
            <person name="Giraud T."/>
            <person name="Brygoo Y."/>
        </authorList>
    </citation>
    <scope>NUCLEOTIDE SEQUENCE [LARGE SCALE GENOMIC DNA]</scope>
    <source>
        <strain evidence="5">FM 013</strain>
    </source>
</reference>